<protein>
    <submittedName>
        <fullName evidence="1">Uncharacterized protein</fullName>
    </submittedName>
</protein>
<dbReference type="AlphaFoldDB" id="A0A254MXF7"/>
<reference evidence="1 2" key="1">
    <citation type="journal article" date="2007" name="Int. J. Syst. Evol. Microbiol.">
        <title>Description of Pelomonas aquatica sp. nov. and Pelomonas puraquae sp. nov., isolated from industrial and haemodialysis water.</title>
        <authorList>
            <person name="Gomila M."/>
            <person name="Bowien B."/>
            <person name="Falsen E."/>
            <person name="Moore E.R."/>
            <person name="Lalucat J."/>
        </authorList>
    </citation>
    <scope>NUCLEOTIDE SEQUENCE [LARGE SCALE GENOMIC DNA]</scope>
    <source>
        <strain evidence="1 2">CCUG 52769</strain>
    </source>
</reference>
<dbReference type="EMBL" id="NISI01000028">
    <property type="protein sequence ID" value="OWQ96493.1"/>
    <property type="molecule type" value="Genomic_DNA"/>
</dbReference>
<name>A0A254MXF7_9BURK</name>
<organism evidence="1 2">
    <name type="scientific">Roseateles puraquae</name>
    <dbReference type="NCBI Taxonomy" id="431059"/>
    <lineage>
        <taxon>Bacteria</taxon>
        <taxon>Pseudomonadati</taxon>
        <taxon>Pseudomonadota</taxon>
        <taxon>Betaproteobacteria</taxon>
        <taxon>Burkholderiales</taxon>
        <taxon>Sphaerotilaceae</taxon>
        <taxon>Roseateles</taxon>
    </lineage>
</organism>
<sequence length="61" mass="6714">MLERRVPMLLRLAMAFALTDRPWLIRADHIDAAIAWVRYATGSAGFVLAGTAGRGESLSRN</sequence>
<proteinExistence type="predicted"/>
<keyword evidence="2" id="KW-1185">Reference proteome</keyword>
<comment type="caution">
    <text evidence="1">The sequence shown here is derived from an EMBL/GenBank/DDBJ whole genome shotgun (WGS) entry which is preliminary data.</text>
</comment>
<evidence type="ECO:0000313" key="2">
    <source>
        <dbReference type="Proteomes" id="UP000197446"/>
    </source>
</evidence>
<dbReference type="Proteomes" id="UP000197446">
    <property type="component" value="Unassembled WGS sequence"/>
</dbReference>
<accession>A0A254MXF7</accession>
<gene>
    <name evidence="1" type="ORF">CDO81_27155</name>
</gene>
<evidence type="ECO:0000313" key="1">
    <source>
        <dbReference type="EMBL" id="OWQ96493.1"/>
    </source>
</evidence>